<dbReference type="Gene3D" id="1.10.760.10">
    <property type="entry name" value="Cytochrome c-like domain"/>
    <property type="match status" value="1"/>
</dbReference>
<dbReference type="InterPro" id="IPR013039">
    <property type="entry name" value="DUF1588"/>
</dbReference>
<dbReference type="Pfam" id="PF07631">
    <property type="entry name" value="PSD4"/>
    <property type="match status" value="1"/>
</dbReference>
<dbReference type="SUPFAM" id="SSF56988">
    <property type="entry name" value="Anthrax protective antigen"/>
    <property type="match status" value="1"/>
</dbReference>
<dbReference type="InterPro" id="IPR037524">
    <property type="entry name" value="PA14/GLEYA"/>
</dbReference>
<keyword evidence="8" id="KW-1185">Reference proteome</keyword>
<dbReference type="InterPro" id="IPR036909">
    <property type="entry name" value="Cyt_c-like_dom_sf"/>
</dbReference>
<organism evidence="7 8">
    <name type="scientific">Rubinisphaera italica</name>
    <dbReference type="NCBI Taxonomy" id="2527969"/>
    <lineage>
        <taxon>Bacteria</taxon>
        <taxon>Pseudomonadati</taxon>
        <taxon>Planctomycetota</taxon>
        <taxon>Planctomycetia</taxon>
        <taxon>Planctomycetales</taxon>
        <taxon>Planctomycetaceae</taxon>
        <taxon>Rubinisphaera</taxon>
    </lineage>
</organism>
<evidence type="ECO:0000259" key="6">
    <source>
        <dbReference type="PROSITE" id="PS51820"/>
    </source>
</evidence>
<dbReference type="PROSITE" id="PS51007">
    <property type="entry name" value="CYTC"/>
    <property type="match status" value="1"/>
</dbReference>
<dbReference type="Proteomes" id="UP000316095">
    <property type="component" value="Unassembled WGS sequence"/>
</dbReference>
<dbReference type="InterPro" id="IPR011478">
    <property type="entry name" value="DUF1585"/>
</dbReference>
<evidence type="ECO:0000256" key="2">
    <source>
        <dbReference type="ARBA" id="ARBA00022723"/>
    </source>
</evidence>
<dbReference type="Pfam" id="PF13442">
    <property type="entry name" value="Cytochrome_CBB3"/>
    <property type="match status" value="1"/>
</dbReference>
<proteinExistence type="predicted"/>
<feature type="domain" description="PA14" evidence="6">
    <location>
        <begin position="146"/>
        <end position="291"/>
    </location>
</feature>
<dbReference type="Gene3D" id="3.90.182.10">
    <property type="entry name" value="Toxin - Anthrax Protective Antigen,domain 1"/>
    <property type="match status" value="1"/>
</dbReference>
<keyword evidence="3 4" id="KW-0408">Iron</keyword>
<dbReference type="GO" id="GO:0046872">
    <property type="term" value="F:metal ion binding"/>
    <property type="evidence" value="ECO:0007669"/>
    <property type="project" value="UniProtKB-KW"/>
</dbReference>
<evidence type="ECO:0000313" key="7">
    <source>
        <dbReference type="EMBL" id="TWT63556.1"/>
    </source>
</evidence>
<dbReference type="RefSeq" id="WP_146505284.1">
    <property type="nucleotide sequence ID" value="NZ_SJPG01000001.1"/>
</dbReference>
<evidence type="ECO:0000313" key="8">
    <source>
        <dbReference type="Proteomes" id="UP000316095"/>
    </source>
</evidence>
<dbReference type="PROSITE" id="PS51820">
    <property type="entry name" value="PA14"/>
    <property type="match status" value="1"/>
</dbReference>
<keyword evidence="1 4" id="KW-0349">Heme</keyword>
<comment type="caution">
    <text evidence="7">The sequence shown here is derived from an EMBL/GenBank/DDBJ whole genome shotgun (WGS) entry which is preliminary data.</text>
</comment>
<dbReference type="InterPro" id="IPR009056">
    <property type="entry name" value="Cyt_c-like_dom"/>
</dbReference>
<dbReference type="OrthoDB" id="175242at2"/>
<reference evidence="7 8" key="1">
    <citation type="submission" date="2019-02" db="EMBL/GenBank/DDBJ databases">
        <title>Deep-cultivation of Planctomycetes and their phenomic and genomic characterization uncovers novel biology.</title>
        <authorList>
            <person name="Wiegand S."/>
            <person name="Jogler M."/>
            <person name="Boedeker C."/>
            <person name="Pinto D."/>
            <person name="Vollmers J."/>
            <person name="Rivas-Marin E."/>
            <person name="Kohn T."/>
            <person name="Peeters S.H."/>
            <person name="Heuer A."/>
            <person name="Rast P."/>
            <person name="Oberbeckmann S."/>
            <person name="Bunk B."/>
            <person name="Jeske O."/>
            <person name="Meyerdierks A."/>
            <person name="Storesund J.E."/>
            <person name="Kallscheuer N."/>
            <person name="Luecker S."/>
            <person name="Lage O.M."/>
            <person name="Pohl T."/>
            <person name="Merkel B.J."/>
            <person name="Hornburger P."/>
            <person name="Mueller R.-W."/>
            <person name="Bruemmer F."/>
            <person name="Labrenz M."/>
            <person name="Spormann A.M."/>
            <person name="Op Den Camp H."/>
            <person name="Overmann J."/>
            <person name="Amann R."/>
            <person name="Jetten M.S.M."/>
            <person name="Mascher T."/>
            <person name="Medema M.H."/>
            <person name="Devos D.P."/>
            <person name="Kaster A.-K."/>
            <person name="Ovreas L."/>
            <person name="Rohde M."/>
            <person name="Galperin M.Y."/>
            <person name="Jogler C."/>
        </authorList>
    </citation>
    <scope>NUCLEOTIDE SEQUENCE [LARGE SCALE GENOMIC DNA]</scope>
    <source>
        <strain evidence="7 8">Pan54</strain>
    </source>
</reference>
<dbReference type="Pfam" id="PF07627">
    <property type="entry name" value="PSCyt3"/>
    <property type="match status" value="1"/>
</dbReference>
<evidence type="ECO:0000256" key="4">
    <source>
        <dbReference type="PROSITE-ProRule" id="PRU00433"/>
    </source>
</evidence>
<dbReference type="Pfam" id="PF07624">
    <property type="entry name" value="PSD2"/>
    <property type="match status" value="1"/>
</dbReference>
<dbReference type="SMART" id="SM00758">
    <property type="entry name" value="PA14"/>
    <property type="match status" value="1"/>
</dbReference>
<sequence>MRSLNVKSDFFVTLTFPLLCLTFIYSARAEEQLEKGRKIYLSQCVDCHGDKGQGVESVYPSPLIGDLAVRELSAYISEAMPEGEPEVCVAEDADAVAAYIHQEFYSIVARVRNQPPSVDFSRLTVRQYRNSVADLVNSFRWSNNFGDEQGLKARYYKSNKQNKENLAIERIDSLINFDFGEAGPDPENITEPEYTMIWEGSVLAAETGWYEFIVDSENQCYLRVNGSDPPLINIRVKSGDQTEYREEMFLLEGRAYGIRLEVRKSKTDKLVSAHLKWKPPHGTEQYIPPHYLSASPMPKWLIVETDFPPDDKSVGYERGVQVSQDWFDAVTTAAVEVTDKLMPEIPGMIKIPEINEEHKEKLKQFCLDFATRAFRRPLSEELKQLYIERQFAESPSTAIAVKRSLLLILKSPRFLFPYLGNEQFDDYDLAAWLSLTMWDSIPDPKLLEAAEKHQLIENDRFTWQVDRMVKDPRAKAKVRQFFRGWLYFDHFSELSKADDEHPEFNARLISELKDSLELFIEDIFWSDESDYRKLLQAESIYASPEIAEFYGLPAVNGPVFEKIPFEPEHRSGILTHPYLLAGLAYEDSTSPIHRGVFLSRSLLGRFLKPPPIAVTPTPPDLDPTMTTRERIAMQTKPVACSSCHGLINHLGFTLENFDEVGRYRKQERNRDIDASGYYISREGEQNRFQGAEELSRFLTNSDEAHQAFIEQFFQYLIKQPIQAFGPEMISELDQDFGNNQYNMQKLMLNIAKKSALRQRAIKQELVLDTHK</sequence>
<keyword evidence="2 4" id="KW-0479">Metal-binding</keyword>
<evidence type="ECO:0000256" key="3">
    <source>
        <dbReference type="ARBA" id="ARBA00023004"/>
    </source>
</evidence>
<dbReference type="GO" id="GO:0009055">
    <property type="term" value="F:electron transfer activity"/>
    <property type="evidence" value="ECO:0007669"/>
    <property type="project" value="InterPro"/>
</dbReference>
<dbReference type="SUPFAM" id="SSF46626">
    <property type="entry name" value="Cytochrome c"/>
    <property type="match status" value="1"/>
</dbReference>
<accession>A0A5C5XK11</accession>
<dbReference type="InterPro" id="IPR013042">
    <property type="entry name" value="DUF1592"/>
</dbReference>
<dbReference type="Pfam" id="PF07691">
    <property type="entry name" value="PA14"/>
    <property type="match status" value="1"/>
</dbReference>
<name>A0A5C5XK11_9PLAN</name>
<dbReference type="AlphaFoldDB" id="A0A5C5XK11"/>
<dbReference type="GO" id="GO:0020037">
    <property type="term" value="F:heme binding"/>
    <property type="evidence" value="ECO:0007669"/>
    <property type="project" value="InterPro"/>
</dbReference>
<feature type="domain" description="Cytochrome c" evidence="5">
    <location>
        <begin position="31"/>
        <end position="104"/>
    </location>
</feature>
<gene>
    <name evidence="7" type="ORF">Pan54_43090</name>
</gene>
<evidence type="ECO:0000256" key="1">
    <source>
        <dbReference type="ARBA" id="ARBA00022617"/>
    </source>
</evidence>
<dbReference type="InterPro" id="IPR011658">
    <property type="entry name" value="PA14_dom"/>
</dbReference>
<evidence type="ECO:0000259" key="5">
    <source>
        <dbReference type="PROSITE" id="PS51007"/>
    </source>
</evidence>
<dbReference type="EMBL" id="SJPG01000001">
    <property type="protein sequence ID" value="TWT63556.1"/>
    <property type="molecule type" value="Genomic_DNA"/>
</dbReference>
<protein>
    <submittedName>
        <fullName evidence="7">PA14 domain protein</fullName>
    </submittedName>
</protein>